<evidence type="ECO:0000313" key="6">
    <source>
        <dbReference type="EMBL" id="NMM47558.1"/>
    </source>
</evidence>
<evidence type="ECO:0000256" key="4">
    <source>
        <dbReference type="SAM" id="SignalP"/>
    </source>
</evidence>
<keyword evidence="7" id="KW-1185">Reference proteome</keyword>
<dbReference type="Gene3D" id="3.40.50.1820">
    <property type="entry name" value="alpha/beta hydrolase"/>
    <property type="match status" value="1"/>
</dbReference>
<protein>
    <submittedName>
        <fullName evidence="6">Acetylxylan esterase</fullName>
    </submittedName>
</protein>
<dbReference type="GO" id="GO:0052689">
    <property type="term" value="F:carboxylic ester hydrolase activity"/>
    <property type="evidence" value="ECO:0007669"/>
    <property type="project" value="UniProtKB-KW"/>
</dbReference>
<keyword evidence="2 4" id="KW-0732">Signal</keyword>
<comment type="caution">
    <text evidence="6">The sequence shown here is derived from an EMBL/GenBank/DDBJ whole genome shotgun (WGS) entry which is preliminary data.</text>
</comment>
<feature type="domain" description="4-O-methyl-glucuronoyl methylesterase-like" evidence="5">
    <location>
        <begin position="171"/>
        <end position="355"/>
    </location>
</feature>
<evidence type="ECO:0000313" key="7">
    <source>
        <dbReference type="Proteomes" id="UP000559010"/>
    </source>
</evidence>
<name>A0A848IWL6_9BACT</name>
<proteinExistence type="predicted"/>
<dbReference type="Proteomes" id="UP000559010">
    <property type="component" value="Unassembled WGS sequence"/>
</dbReference>
<dbReference type="AlphaFoldDB" id="A0A848IWL6"/>
<dbReference type="Pfam" id="PF22244">
    <property type="entry name" value="GCE_fung"/>
    <property type="match status" value="1"/>
</dbReference>
<dbReference type="SUPFAM" id="SSF53474">
    <property type="entry name" value="alpha/beta-Hydrolases"/>
    <property type="match status" value="1"/>
</dbReference>
<evidence type="ECO:0000259" key="5">
    <source>
        <dbReference type="Pfam" id="PF22244"/>
    </source>
</evidence>
<evidence type="ECO:0000256" key="1">
    <source>
        <dbReference type="ARBA" id="ARBA00022487"/>
    </source>
</evidence>
<reference evidence="6 7" key="1">
    <citation type="submission" date="2020-04" db="EMBL/GenBank/DDBJ databases">
        <title>Flammeovirgaceae bacterium KN852 isolated from deep sea.</title>
        <authorList>
            <person name="Zhang D.-C."/>
        </authorList>
    </citation>
    <scope>NUCLEOTIDE SEQUENCE [LARGE SCALE GENOMIC DNA]</scope>
    <source>
        <strain evidence="6 7">KN852</strain>
    </source>
</reference>
<feature type="signal peptide" evidence="4">
    <location>
        <begin position="1"/>
        <end position="19"/>
    </location>
</feature>
<gene>
    <name evidence="6" type="ORF">HH304_04040</name>
</gene>
<dbReference type="RefSeq" id="WP_169678180.1">
    <property type="nucleotide sequence ID" value="NZ_JABBNU010000002.1"/>
</dbReference>
<sequence>MKASLFILINFLITTTICAQVAEFEKLFTDYMPSKQQWEENIRPEVKKIFQSQIYGVLPSEDLYVSKNIATIPFTIGDQEAIMKQIELNFHASSSSDSATVNVLLITPIDQISPVFVGINSYGNHTIHSHDQIEIHDNYVKNKPEYEIFNNHAGESARGVQAHRWPVERILKRGYGLATFHISEIYPDRNDGEDKSNLRLFEDYNPDPGQRAGALAMWAWAISRVIDHLQSEPLVNKNQIFVIGHSRRGKAALLAGAMDERIAAVFSNDSGCGGAALSKSKTGESVAQINDQFPHWFAGNFKKYNNAADELPVDQHLLLALVAPRLLYVASAEQDAWADPASEFLSARIASAAWNLYDLNGLEGKTQPEVNIALNRGSVGYHIRSGNHDLTRFDWERFMDFTDIHFKN</sequence>
<keyword evidence="3" id="KW-0378">Hydrolase</keyword>
<dbReference type="InterPro" id="IPR029058">
    <property type="entry name" value="AB_hydrolase_fold"/>
</dbReference>
<dbReference type="InterPro" id="IPR054579">
    <property type="entry name" value="GCE-like_dom"/>
</dbReference>
<feature type="chain" id="PRO_5032524462" evidence="4">
    <location>
        <begin position="20"/>
        <end position="408"/>
    </location>
</feature>
<organism evidence="6 7">
    <name type="scientific">Marinigracilibium pacificum</name>
    <dbReference type="NCBI Taxonomy" id="2729599"/>
    <lineage>
        <taxon>Bacteria</taxon>
        <taxon>Pseudomonadati</taxon>
        <taxon>Bacteroidota</taxon>
        <taxon>Cytophagia</taxon>
        <taxon>Cytophagales</taxon>
        <taxon>Flammeovirgaceae</taxon>
        <taxon>Marinigracilibium</taxon>
    </lineage>
</organism>
<dbReference type="EMBL" id="JABBNU010000002">
    <property type="protein sequence ID" value="NMM47558.1"/>
    <property type="molecule type" value="Genomic_DNA"/>
</dbReference>
<evidence type="ECO:0000256" key="2">
    <source>
        <dbReference type="ARBA" id="ARBA00022729"/>
    </source>
</evidence>
<accession>A0A848IWL6</accession>
<evidence type="ECO:0000256" key="3">
    <source>
        <dbReference type="ARBA" id="ARBA00022801"/>
    </source>
</evidence>
<keyword evidence="1" id="KW-0719">Serine esterase</keyword>